<dbReference type="InterPro" id="IPR003593">
    <property type="entry name" value="AAA+_ATPase"/>
</dbReference>
<keyword evidence="1" id="KW-1003">Cell membrane</keyword>
<name>A0ABM7MNC8_9BURK</name>
<proteinExistence type="predicted"/>
<keyword evidence="2" id="KW-0547">Nucleotide-binding</keyword>
<dbReference type="Proteomes" id="UP000824366">
    <property type="component" value="Chromosome"/>
</dbReference>
<feature type="domain" description="ABC transporter" evidence="4">
    <location>
        <begin position="7"/>
        <end position="241"/>
    </location>
</feature>
<dbReference type="SMART" id="SM00382">
    <property type="entry name" value="AAA"/>
    <property type="match status" value="2"/>
</dbReference>
<dbReference type="PROSITE" id="PS00211">
    <property type="entry name" value="ABC_TRANSPORTER_1"/>
    <property type="match status" value="1"/>
</dbReference>
<keyword evidence="3 5" id="KW-0067">ATP-binding</keyword>
<gene>
    <name evidence="5" type="ORF">MIZ03_2697</name>
</gene>
<protein>
    <submittedName>
        <fullName evidence="5">Multidrug ABC transporter ATP-binding protein YbhF</fullName>
    </submittedName>
</protein>
<evidence type="ECO:0000256" key="2">
    <source>
        <dbReference type="ARBA" id="ARBA00022741"/>
    </source>
</evidence>
<evidence type="ECO:0000256" key="1">
    <source>
        <dbReference type="ARBA" id="ARBA00022475"/>
    </source>
</evidence>
<keyword evidence="1" id="KW-0472">Membrane</keyword>
<feature type="domain" description="ABC transporter" evidence="4">
    <location>
        <begin position="338"/>
        <end position="568"/>
    </location>
</feature>
<evidence type="ECO:0000313" key="5">
    <source>
        <dbReference type="EMBL" id="BCO27806.1"/>
    </source>
</evidence>
<organism evidence="5 6">
    <name type="scientific">Rhodoferax lithotrophicus</name>
    <dbReference type="NCBI Taxonomy" id="2798804"/>
    <lineage>
        <taxon>Bacteria</taxon>
        <taxon>Pseudomonadati</taxon>
        <taxon>Pseudomonadota</taxon>
        <taxon>Betaproteobacteria</taxon>
        <taxon>Burkholderiales</taxon>
        <taxon>Comamonadaceae</taxon>
        <taxon>Rhodoferax</taxon>
    </lineage>
</organism>
<dbReference type="Pfam" id="PF00005">
    <property type="entry name" value="ABC_tran"/>
    <property type="match status" value="2"/>
</dbReference>
<dbReference type="EMBL" id="AP024238">
    <property type="protein sequence ID" value="BCO27806.1"/>
    <property type="molecule type" value="Genomic_DNA"/>
</dbReference>
<dbReference type="InterPro" id="IPR027417">
    <property type="entry name" value="P-loop_NTPase"/>
</dbReference>
<dbReference type="InterPro" id="IPR003439">
    <property type="entry name" value="ABC_transporter-like_ATP-bd"/>
</dbReference>
<dbReference type="PROSITE" id="PS50893">
    <property type="entry name" value="ABC_TRANSPORTER_2"/>
    <property type="match status" value="2"/>
</dbReference>
<dbReference type="SUPFAM" id="SSF52540">
    <property type="entry name" value="P-loop containing nucleoside triphosphate hydrolases"/>
    <property type="match status" value="2"/>
</dbReference>
<dbReference type="Gene3D" id="3.40.50.300">
    <property type="entry name" value="P-loop containing nucleotide triphosphate hydrolases"/>
    <property type="match status" value="2"/>
</dbReference>
<dbReference type="GO" id="GO:0005524">
    <property type="term" value="F:ATP binding"/>
    <property type="evidence" value="ECO:0007669"/>
    <property type="project" value="UniProtKB-KW"/>
</dbReference>
<sequence>MDTSTVLHARGFVKRYGGHVAVDGLDLDIGRGEIFGLIGPDGAGKSSLMKAAAGVLSFEGGELEVFGVPLTSERQAERIKGRIGLMPQGLGQNLYGDLSIEENIDFFARLRLVPEEVLKQRKQELLAVTRLDKFRNRPMKQLSGGMKQKLGLVCTLIHEPEFIILDEPTTGVDPVSRRDFWNILSSLLRKNGTTALVSTAYMDEASRFNRVALLFAGRMLASGSPEDIRRLATGTMVSVTGGDQVNSLRLLGTRFSQVEAMGPAIRVFVDDLNEAAAIASVRDVLHPANNGLKLETFDPELEDVFIAMLRRRQLVTMSPAALPKTRLSAPRSGTALAIEADQLVRQFGEFRAVDQVSFRVPQGEIFGLLGANGAGKSTVIKMLTGILTPSSGKGQVAGADMRVAGFTIKERIGYMSQAFSLYMDLTVLENIHLYAGIYGLDKRRTAERTAWVLEMAGLGESQGARAASLPMGLRQRLALGCALVHQPQVVFLDEPTSGVDPVGRRTFWDILFRLSREQGMTVLVTTHYMSEAEHCDHLALMDAGRVVADDSPAGMKTAVEREAGRLFEISTETPQHTAEQLQALGFEHVTLFGRKVHCLPPAGLSDPVATATWLAAQGVLVSRVQPRALTMEDVFVYRVTDIEARERAANRDTAHQEVKP</sequence>
<keyword evidence="6" id="KW-1185">Reference proteome</keyword>
<dbReference type="PANTHER" id="PTHR43038:SF3">
    <property type="entry name" value="ABC TRANSPORTER G FAMILY MEMBER 20 ISOFORM X1"/>
    <property type="match status" value="1"/>
</dbReference>
<dbReference type="InterPro" id="IPR017871">
    <property type="entry name" value="ABC_transporter-like_CS"/>
</dbReference>
<accession>A0ABM7MNC8</accession>
<evidence type="ECO:0000256" key="3">
    <source>
        <dbReference type="ARBA" id="ARBA00022840"/>
    </source>
</evidence>
<reference evidence="5 6" key="1">
    <citation type="journal article" date="2021" name="Microbiol. Spectr.">
        <title>A Single Bacterium Capable of Oxidation and Reduction of Iron at Circumneutral pH.</title>
        <authorList>
            <person name="Kato S."/>
            <person name="Ohkuma M."/>
        </authorList>
    </citation>
    <scope>NUCLEOTIDE SEQUENCE [LARGE SCALE GENOMIC DNA]</scope>
    <source>
        <strain evidence="5 6">MIZ03</strain>
    </source>
</reference>
<dbReference type="CDD" id="cd03230">
    <property type="entry name" value="ABC_DR_subfamily_A"/>
    <property type="match status" value="1"/>
</dbReference>
<evidence type="ECO:0000313" key="6">
    <source>
        <dbReference type="Proteomes" id="UP000824366"/>
    </source>
</evidence>
<evidence type="ECO:0000259" key="4">
    <source>
        <dbReference type="PROSITE" id="PS50893"/>
    </source>
</evidence>
<dbReference type="PANTHER" id="PTHR43038">
    <property type="entry name" value="ATP-BINDING CASSETTE, SUB-FAMILY H, MEMBER 1"/>
    <property type="match status" value="1"/>
</dbReference>